<keyword evidence="3" id="KW-1185">Reference proteome</keyword>
<reference evidence="2" key="1">
    <citation type="journal article" date="2014" name="Int. J. Syst. Evol. Microbiol.">
        <title>Complete genome sequence of Corynebacterium casei LMG S-19264T (=DSM 44701T), isolated from a smear-ripened cheese.</title>
        <authorList>
            <consortium name="US DOE Joint Genome Institute (JGI-PGF)"/>
            <person name="Walter F."/>
            <person name="Albersmeier A."/>
            <person name="Kalinowski J."/>
            <person name="Ruckert C."/>
        </authorList>
    </citation>
    <scope>NUCLEOTIDE SEQUENCE</scope>
    <source>
        <strain evidence="2">KCTC 23077</strain>
    </source>
</reference>
<sequence>MGKFQALVVASALAASGCDVAGCENEISARAPSPSGGRDAVVINRGCGATTGFNTQLAIVDAGHVPEGAGNVLVLDGTVPLRLTWRGDRSLHVEGAGGSRVFKREASADGVSISYGR</sequence>
<evidence type="ECO:0008006" key="4">
    <source>
        <dbReference type="Google" id="ProtNLM"/>
    </source>
</evidence>
<accession>A0A918SX49</accession>
<protein>
    <recommendedName>
        <fullName evidence="4">Lipoprotein</fullName>
    </recommendedName>
</protein>
<dbReference type="PROSITE" id="PS51257">
    <property type="entry name" value="PROKAR_LIPOPROTEIN"/>
    <property type="match status" value="1"/>
</dbReference>
<feature type="signal peptide" evidence="1">
    <location>
        <begin position="1"/>
        <end position="21"/>
    </location>
</feature>
<dbReference type="EMBL" id="BMYD01000001">
    <property type="protein sequence ID" value="GHA76722.1"/>
    <property type="molecule type" value="Genomic_DNA"/>
</dbReference>
<proteinExistence type="predicted"/>
<evidence type="ECO:0000313" key="2">
    <source>
        <dbReference type="EMBL" id="GHA76722.1"/>
    </source>
</evidence>
<dbReference type="AlphaFoldDB" id="A0A918SX49"/>
<comment type="caution">
    <text evidence="2">The sequence shown here is derived from an EMBL/GenBank/DDBJ whole genome shotgun (WGS) entry which is preliminary data.</text>
</comment>
<name>A0A918SX49_9GAMM</name>
<evidence type="ECO:0000313" key="3">
    <source>
        <dbReference type="Proteomes" id="UP000646426"/>
    </source>
</evidence>
<reference evidence="2" key="2">
    <citation type="submission" date="2020-09" db="EMBL/GenBank/DDBJ databases">
        <authorList>
            <person name="Sun Q."/>
            <person name="Kim S."/>
        </authorList>
    </citation>
    <scope>NUCLEOTIDE SEQUENCE</scope>
    <source>
        <strain evidence="2">KCTC 23077</strain>
    </source>
</reference>
<gene>
    <name evidence="2" type="ORF">GCM10007067_12490</name>
</gene>
<feature type="chain" id="PRO_5036747656" description="Lipoprotein" evidence="1">
    <location>
        <begin position="22"/>
        <end position="117"/>
    </location>
</feature>
<dbReference type="Proteomes" id="UP000646426">
    <property type="component" value="Unassembled WGS sequence"/>
</dbReference>
<evidence type="ECO:0000256" key="1">
    <source>
        <dbReference type="SAM" id="SignalP"/>
    </source>
</evidence>
<organism evidence="2 3">
    <name type="scientific">Cognatilysobacter bugurensis</name>
    <dbReference type="NCBI Taxonomy" id="543356"/>
    <lineage>
        <taxon>Bacteria</taxon>
        <taxon>Pseudomonadati</taxon>
        <taxon>Pseudomonadota</taxon>
        <taxon>Gammaproteobacteria</taxon>
        <taxon>Lysobacterales</taxon>
        <taxon>Lysobacteraceae</taxon>
        <taxon>Cognatilysobacter</taxon>
    </lineage>
</organism>
<keyword evidence="1" id="KW-0732">Signal</keyword>